<proteinExistence type="inferred from homology"/>
<keyword evidence="5" id="KW-0732">Signal</keyword>
<keyword evidence="1 3" id="KW-0378">Hydrolase</keyword>
<evidence type="ECO:0000256" key="2">
    <source>
        <dbReference type="ARBA" id="ARBA00023295"/>
    </source>
</evidence>
<dbReference type="InterPro" id="IPR050314">
    <property type="entry name" value="Glycosyl_Hydrlase_18"/>
</dbReference>
<dbReference type="PROSITE" id="PS51910">
    <property type="entry name" value="GH18_2"/>
    <property type="match status" value="1"/>
</dbReference>
<dbReference type="GO" id="GO:0006032">
    <property type="term" value="P:chitin catabolic process"/>
    <property type="evidence" value="ECO:0007669"/>
    <property type="project" value="TreeGrafter"/>
</dbReference>
<organism evidence="7">
    <name type="scientific">Timema bartmani</name>
    <dbReference type="NCBI Taxonomy" id="61472"/>
    <lineage>
        <taxon>Eukaryota</taxon>
        <taxon>Metazoa</taxon>
        <taxon>Ecdysozoa</taxon>
        <taxon>Arthropoda</taxon>
        <taxon>Hexapoda</taxon>
        <taxon>Insecta</taxon>
        <taxon>Pterygota</taxon>
        <taxon>Neoptera</taxon>
        <taxon>Polyneoptera</taxon>
        <taxon>Phasmatodea</taxon>
        <taxon>Timematodea</taxon>
        <taxon>Timematoidea</taxon>
        <taxon>Timematidae</taxon>
        <taxon>Timema</taxon>
    </lineage>
</organism>
<accession>A0A7R9F0H5</accession>
<dbReference type="PROSITE" id="PS01095">
    <property type="entry name" value="GH18_1"/>
    <property type="match status" value="1"/>
</dbReference>
<dbReference type="SUPFAM" id="SSF51445">
    <property type="entry name" value="(Trans)glycosidases"/>
    <property type="match status" value="1"/>
</dbReference>
<dbReference type="Pfam" id="PF00704">
    <property type="entry name" value="Glyco_hydro_18"/>
    <property type="match status" value="1"/>
</dbReference>
<evidence type="ECO:0000259" key="6">
    <source>
        <dbReference type="PROSITE" id="PS51910"/>
    </source>
</evidence>
<comment type="similarity">
    <text evidence="4">Belongs to the glycosyl hydrolase 18 family.</text>
</comment>
<evidence type="ECO:0000256" key="3">
    <source>
        <dbReference type="RuleBase" id="RU000489"/>
    </source>
</evidence>
<dbReference type="GO" id="GO:0005975">
    <property type="term" value="P:carbohydrate metabolic process"/>
    <property type="evidence" value="ECO:0007669"/>
    <property type="project" value="InterPro"/>
</dbReference>
<dbReference type="PANTHER" id="PTHR11177">
    <property type="entry name" value="CHITINASE"/>
    <property type="match status" value="1"/>
</dbReference>
<dbReference type="InterPro" id="IPR011583">
    <property type="entry name" value="Chitinase_II/V-like_cat"/>
</dbReference>
<feature type="domain" description="GH18" evidence="6">
    <location>
        <begin position="21"/>
        <end position="324"/>
    </location>
</feature>
<evidence type="ECO:0000256" key="5">
    <source>
        <dbReference type="SAM" id="SignalP"/>
    </source>
</evidence>
<keyword evidence="2 3" id="KW-0326">Glycosidase</keyword>
<dbReference type="GO" id="GO:0004568">
    <property type="term" value="F:chitinase activity"/>
    <property type="evidence" value="ECO:0007669"/>
    <property type="project" value="TreeGrafter"/>
</dbReference>
<dbReference type="InterPro" id="IPR001223">
    <property type="entry name" value="Glyco_hydro18_cat"/>
</dbReference>
<dbReference type="AlphaFoldDB" id="A0A7R9F0H5"/>
<gene>
    <name evidence="7" type="ORF">TBIB3V08_LOCUS6246</name>
</gene>
<dbReference type="InterPro" id="IPR017853">
    <property type="entry name" value="GH"/>
</dbReference>
<dbReference type="PANTHER" id="PTHR11177:SF360">
    <property type="entry name" value="CHITINASE 4-RELATED"/>
    <property type="match status" value="1"/>
</dbReference>
<evidence type="ECO:0000313" key="7">
    <source>
        <dbReference type="EMBL" id="CAD7443849.1"/>
    </source>
</evidence>
<sequence length="324" mass="35654">MHVWIYLLLVSSICTVTKTQGKVVCYFASWSLTRTGDDQYRIEDIDPSLCTHVIYAFADLASDGTIRVGDPSTDLPSGLDGYNRLHHLKQHSSHLKTLISVNAASPAVFSLVFNNKNLRAEFVNNTTNFVEEHGFDGLDVDWEYPAIGKSTSPTDKVAFAETLADLRTRFTPLGLLLTIACPSPSGYIRKSYDVTSIVRNVDFINLMTYDFHDTHESTTGLNAPLFEREADYNKDLNVSVLASVKESLLLPSVARRCLHKIDLNAGVENWLNSGAPAEKIVLGMGFFGTAFTLKNVSDNGVGAPALGPAARTRGSLRYNQVPYQ</sequence>
<dbReference type="InterPro" id="IPR001579">
    <property type="entry name" value="Glyco_hydro_18_chit_AS"/>
</dbReference>
<evidence type="ECO:0000256" key="1">
    <source>
        <dbReference type="ARBA" id="ARBA00022801"/>
    </source>
</evidence>
<name>A0A7R9F0H5_9NEOP</name>
<evidence type="ECO:0000256" key="4">
    <source>
        <dbReference type="RuleBase" id="RU004453"/>
    </source>
</evidence>
<dbReference type="Gene3D" id="3.20.20.80">
    <property type="entry name" value="Glycosidases"/>
    <property type="match status" value="1"/>
</dbReference>
<protein>
    <recommendedName>
        <fullName evidence="6">GH18 domain-containing protein</fullName>
    </recommendedName>
</protein>
<feature type="chain" id="PRO_5030666068" description="GH18 domain-containing protein" evidence="5">
    <location>
        <begin position="22"/>
        <end position="324"/>
    </location>
</feature>
<feature type="signal peptide" evidence="5">
    <location>
        <begin position="1"/>
        <end position="21"/>
    </location>
</feature>
<reference evidence="7" key="1">
    <citation type="submission" date="2020-11" db="EMBL/GenBank/DDBJ databases">
        <authorList>
            <person name="Tran Van P."/>
        </authorList>
    </citation>
    <scope>NUCLEOTIDE SEQUENCE</scope>
</reference>
<dbReference type="GO" id="GO:0005576">
    <property type="term" value="C:extracellular region"/>
    <property type="evidence" value="ECO:0007669"/>
    <property type="project" value="TreeGrafter"/>
</dbReference>
<dbReference type="SMART" id="SM00636">
    <property type="entry name" value="Glyco_18"/>
    <property type="match status" value="1"/>
</dbReference>
<dbReference type="GO" id="GO:0008061">
    <property type="term" value="F:chitin binding"/>
    <property type="evidence" value="ECO:0007669"/>
    <property type="project" value="InterPro"/>
</dbReference>
<dbReference type="EMBL" id="OD566361">
    <property type="protein sequence ID" value="CAD7443849.1"/>
    <property type="molecule type" value="Genomic_DNA"/>
</dbReference>